<dbReference type="AlphaFoldDB" id="A0A9W4SF33"/>
<feature type="region of interest" description="Disordered" evidence="2">
    <location>
        <begin position="134"/>
        <end position="193"/>
    </location>
</feature>
<dbReference type="EMBL" id="CAMKVN010000363">
    <property type="protein sequence ID" value="CAI2167142.1"/>
    <property type="molecule type" value="Genomic_DNA"/>
</dbReference>
<evidence type="ECO:0000313" key="4">
    <source>
        <dbReference type="Proteomes" id="UP001153678"/>
    </source>
</evidence>
<feature type="coiled-coil region" evidence="1">
    <location>
        <begin position="53"/>
        <end position="80"/>
    </location>
</feature>
<feature type="compositionally biased region" description="Acidic residues" evidence="2">
    <location>
        <begin position="167"/>
        <end position="176"/>
    </location>
</feature>
<evidence type="ECO:0000256" key="2">
    <source>
        <dbReference type="SAM" id="MobiDB-lite"/>
    </source>
</evidence>
<keyword evidence="1" id="KW-0175">Coiled coil</keyword>
<protein>
    <submittedName>
        <fullName evidence="3">17340_t:CDS:1</fullName>
    </submittedName>
</protein>
<sequence>MALTGDYLQSTSPINWTLDDFADWIAINHSDDKKKIITYMKSGLNNYSKNVSNVNVKKKADDLLNRLKTLKDKKKIAELQSEQEVRLADIECSSVRQMQNHTNAAVTIHKQIAEKFVGMAQKISTETCAQIRTVTFSDEIPRPTEDENESEEEFESEEAEHEGPEHEESESEESDDVYLKTQNKKERKSGPFKLSDAGRTEIEIAYTKMKHSNMWKLSSGKFVEEELYNIGKQLEFEHSIHSFIIDTDDEIIKEHFSEHELEKIDDAPVPEVPDLPHNVIEYLNKFINVTSTKEARSLINEHDNRFNASYDPSIHHDLDYIRFALYALTREIENGGLTQPNLESWYNCYIWHAIVDQGFADIKGTSVVRGESTCIATATRKNRKRKNTQRRKMGRQGDWILRLTGNGDHDEYGMGEVEKHWEDEFGTKSLSETSLKQPKALKDMLVKLMKKTDWELRSKLQTVRITHSGLMMTIMYMNNPHGYVCRIRRGEILEVPDKEENLSAVLVILAAVLNIKIAVQETIKAVQQKGQNDEIFKQAGRKRRSRNSDEISACFTTPKKIKQ</sequence>
<evidence type="ECO:0000256" key="1">
    <source>
        <dbReference type="SAM" id="Coils"/>
    </source>
</evidence>
<keyword evidence="4" id="KW-1185">Reference proteome</keyword>
<comment type="caution">
    <text evidence="3">The sequence shown here is derived from an EMBL/GenBank/DDBJ whole genome shotgun (WGS) entry which is preliminary data.</text>
</comment>
<feature type="compositionally biased region" description="Acidic residues" evidence="2">
    <location>
        <begin position="146"/>
        <end position="160"/>
    </location>
</feature>
<name>A0A9W4SF33_9GLOM</name>
<proteinExistence type="predicted"/>
<dbReference type="Proteomes" id="UP001153678">
    <property type="component" value="Unassembled WGS sequence"/>
</dbReference>
<feature type="region of interest" description="Disordered" evidence="2">
    <location>
        <begin position="537"/>
        <end position="563"/>
    </location>
</feature>
<gene>
    <name evidence="3" type="ORF">FWILDA_LOCUS2925</name>
</gene>
<organism evidence="3 4">
    <name type="scientific">Funneliformis geosporum</name>
    <dbReference type="NCBI Taxonomy" id="1117311"/>
    <lineage>
        <taxon>Eukaryota</taxon>
        <taxon>Fungi</taxon>
        <taxon>Fungi incertae sedis</taxon>
        <taxon>Mucoromycota</taxon>
        <taxon>Glomeromycotina</taxon>
        <taxon>Glomeromycetes</taxon>
        <taxon>Glomerales</taxon>
        <taxon>Glomeraceae</taxon>
        <taxon>Funneliformis</taxon>
    </lineage>
</organism>
<dbReference type="OrthoDB" id="2427805at2759"/>
<accession>A0A9W4SF33</accession>
<evidence type="ECO:0000313" key="3">
    <source>
        <dbReference type="EMBL" id="CAI2167142.1"/>
    </source>
</evidence>
<reference evidence="3" key="1">
    <citation type="submission" date="2022-08" db="EMBL/GenBank/DDBJ databases">
        <authorList>
            <person name="Kallberg Y."/>
            <person name="Tangrot J."/>
            <person name="Rosling A."/>
        </authorList>
    </citation>
    <scope>NUCLEOTIDE SEQUENCE</scope>
    <source>
        <strain evidence="3">Wild A</strain>
    </source>
</reference>